<keyword evidence="1" id="KW-0812">Transmembrane</keyword>
<name>I0L2D6_9ACTN</name>
<evidence type="ECO:0000313" key="3">
    <source>
        <dbReference type="Proteomes" id="UP000003448"/>
    </source>
</evidence>
<protein>
    <submittedName>
        <fullName evidence="2">Uncharacterized protein</fullName>
    </submittedName>
</protein>
<feature type="transmembrane region" description="Helical" evidence="1">
    <location>
        <begin position="23"/>
        <end position="45"/>
    </location>
</feature>
<sequence length="193" mass="20707">MFLILGPALNLLAGFFWQNDTQGITAGTIIVLSTACWLIGLIGLFERLRPSTPRYVAVGLPVTVFGAIGGVAYGVQSIHEGLFAVSHADAVERLGEHPFAAYAVYWTCGPLFPLSLFVLGLVLAKVRVAPLPVGVMVSLGAVVFPLSRVTREASVAHLADLFLLLPFLYLGLRSMWRSPGVPGPQRHRDAVDS</sequence>
<accession>I0L2D6</accession>
<dbReference type="RefSeq" id="WP_007459060.1">
    <property type="nucleotide sequence ID" value="NZ_HF570108.1"/>
</dbReference>
<gene>
    <name evidence="2" type="ORF">MILUP08_42914</name>
</gene>
<dbReference type="OrthoDB" id="946604at2"/>
<feature type="transmembrane region" description="Helical" evidence="1">
    <location>
        <begin position="153"/>
        <end position="172"/>
    </location>
</feature>
<feature type="transmembrane region" description="Helical" evidence="1">
    <location>
        <begin position="99"/>
        <end position="122"/>
    </location>
</feature>
<proteinExistence type="predicted"/>
<feature type="transmembrane region" description="Helical" evidence="1">
    <location>
        <begin position="129"/>
        <end position="147"/>
    </location>
</feature>
<organism evidence="2 3">
    <name type="scientific">Micromonospora lupini str. Lupac 08</name>
    <dbReference type="NCBI Taxonomy" id="1150864"/>
    <lineage>
        <taxon>Bacteria</taxon>
        <taxon>Bacillati</taxon>
        <taxon>Actinomycetota</taxon>
        <taxon>Actinomycetes</taxon>
        <taxon>Micromonosporales</taxon>
        <taxon>Micromonosporaceae</taxon>
        <taxon>Micromonospora</taxon>
    </lineage>
</organism>
<comment type="caution">
    <text evidence="2">The sequence shown here is derived from an EMBL/GenBank/DDBJ whole genome shotgun (WGS) entry which is preliminary data.</text>
</comment>
<keyword evidence="1" id="KW-0472">Membrane</keyword>
<dbReference type="EMBL" id="CAIE01000022">
    <property type="protein sequence ID" value="CCH17983.1"/>
    <property type="molecule type" value="Genomic_DNA"/>
</dbReference>
<keyword evidence="3" id="KW-1185">Reference proteome</keyword>
<dbReference type="STRING" id="1150864.MILUP08_42914"/>
<dbReference type="eggNOG" id="ENOG5032VA8">
    <property type="taxonomic scope" value="Bacteria"/>
</dbReference>
<evidence type="ECO:0000256" key="1">
    <source>
        <dbReference type="SAM" id="Phobius"/>
    </source>
</evidence>
<evidence type="ECO:0000313" key="2">
    <source>
        <dbReference type="EMBL" id="CCH17983.1"/>
    </source>
</evidence>
<feature type="transmembrane region" description="Helical" evidence="1">
    <location>
        <begin position="57"/>
        <end position="79"/>
    </location>
</feature>
<dbReference type="AlphaFoldDB" id="I0L2D6"/>
<reference evidence="3" key="1">
    <citation type="journal article" date="2012" name="J. Bacteriol.">
        <title>Genome Sequence of Micromonospora lupini Lupac 08, Isolated from Root Nodules of Lupinus angustifolius.</title>
        <authorList>
            <person name="Alonso-Vega P."/>
            <person name="Normand P."/>
            <person name="Bacigalupe R."/>
            <person name="Pujic P."/>
            <person name="Lajus A."/>
            <person name="Vallenet D."/>
            <person name="Carro L."/>
            <person name="Coll P."/>
            <person name="Trujillo M.E."/>
        </authorList>
    </citation>
    <scope>NUCLEOTIDE SEQUENCE [LARGE SCALE GENOMIC DNA]</scope>
    <source>
        <strain evidence="3">Lupac 08</strain>
    </source>
</reference>
<dbReference type="Proteomes" id="UP000003448">
    <property type="component" value="Unassembled WGS sequence"/>
</dbReference>
<keyword evidence="1" id="KW-1133">Transmembrane helix</keyword>